<accession>S2JLS0</accession>
<organism evidence="1 2">
    <name type="scientific">Mucor circinelloides f. circinelloides (strain 1006PhL)</name>
    <name type="common">Mucormycosis agent</name>
    <name type="synonym">Calyptromyces circinelloides</name>
    <dbReference type="NCBI Taxonomy" id="1220926"/>
    <lineage>
        <taxon>Eukaryota</taxon>
        <taxon>Fungi</taxon>
        <taxon>Fungi incertae sedis</taxon>
        <taxon>Mucoromycota</taxon>
        <taxon>Mucoromycotina</taxon>
        <taxon>Mucoromycetes</taxon>
        <taxon>Mucorales</taxon>
        <taxon>Mucorineae</taxon>
        <taxon>Mucoraceae</taxon>
        <taxon>Mucor</taxon>
    </lineage>
</organism>
<evidence type="ECO:0008006" key="3">
    <source>
        <dbReference type="Google" id="ProtNLM"/>
    </source>
</evidence>
<evidence type="ECO:0000313" key="1">
    <source>
        <dbReference type="EMBL" id="EPB89427.1"/>
    </source>
</evidence>
<proteinExistence type="predicted"/>
<dbReference type="VEuPathDB" id="FungiDB:HMPREF1544_03796"/>
<gene>
    <name evidence="1" type="ORF">HMPREF1544_03796</name>
</gene>
<dbReference type="OrthoDB" id="2273721at2759"/>
<evidence type="ECO:0000313" key="2">
    <source>
        <dbReference type="Proteomes" id="UP000014254"/>
    </source>
</evidence>
<sequence>MTIANTSNSNYSWSNLPPQVLHNVLHFAQHTSQFLLQNNAPLFSACQLVCKGWSKAAQEALYKQVYLGSNTLSFLATVIDSKELASLTNILVFEKGIADHGEIFDLLEAIITRCPHIEELYSLDDSVRNHVWAYLSSAKNVPQHLKAFTTTTFDAVNIPLYSAIALRFEETLTRLLLCFNSTLMNSVDQDYHSLLSKRLNHFVSLQQLRVDHWRVRSWQDLDTLLTSCSATLHELVFIHLDLSNSRLPTTYRFSPNTNLKQLKIAISSIPPATFQYLKRKMAALERFDLLFIPFPNGSFQDIDLWWACLMELCMDIKTYTIKFTHSGLLDINQVRNCIKFSAATTTQWKDIKDKTSNVSFDASQDGDNVISLSKSWQKYTIHLEFDTLSYPDLIFQWLQMYSPHHIHTKAESMDSLYQTMAAIESKCAARSLLERTCHKAEIHSLFSALPLIVGTNNARLHFENIVLCRTISLGNYKHNSLQASDLKFTNSILQHQALEYISQKFIKINKFTLDTCCIIMDSPFHLDVCLPFTEIVDLELRINPFVNATNWSQKKKIYSDACCLENLDLLRAIAEDGHFMIKIETQDKTHVFHKQGCSKIKRIHIDPNHVECNAFTFVILVKCKQLREMRIVGEHGLKWVIKLG</sequence>
<name>S2JLS0_MUCC1</name>
<dbReference type="OMA" id="RVDHWRV"/>
<reference evidence="2" key="1">
    <citation type="submission" date="2013-05" db="EMBL/GenBank/DDBJ databases">
        <title>The Genome sequence of Mucor circinelloides f. circinelloides 1006PhL.</title>
        <authorList>
            <consortium name="The Broad Institute Genomics Platform"/>
            <person name="Cuomo C."/>
            <person name="Earl A."/>
            <person name="Findley K."/>
            <person name="Lee S.C."/>
            <person name="Walker B."/>
            <person name="Young S."/>
            <person name="Zeng Q."/>
            <person name="Gargeya S."/>
            <person name="Fitzgerald M."/>
            <person name="Haas B."/>
            <person name="Abouelleil A."/>
            <person name="Allen A.W."/>
            <person name="Alvarado L."/>
            <person name="Arachchi H.M."/>
            <person name="Berlin A.M."/>
            <person name="Chapman S.B."/>
            <person name="Gainer-Dewar J."/>
            <person name="Goldberg J."/>
            <person name="Griggs A."/>
            <person name="Gujja S."/>
            <person name="Hansen M."/>
            <person name="Howarth C."/>
            <person name="Imamovic A."/>
            <person name="Ireland A."/>
            <person name="Larimer J."/>
            <person name="McCowan C."/>
            <person name="Murphy C."/>
            <person name="Pearson M."/>
            <person name="Poon T.W."/>
            <person name="Priest M."/>
            <person name="Roberts A."/>
            <person name="Saif S."/>
            <person name="Shea T."/>
            <person name="Sisk P."/>
            <person name="Sykes S."/>
            <person name="Wortman J."/>
            <person name="Nusbaum C."/>
            <person name="Birren B."/>
        </authorList>
    </citation>
    <scope>NUCLEOTIDE SEQUENCE [LARGE SCALE GENOMIC DNA]</scope>
    <source>
        <strain evidence="2">1006PhL</strain>
    </source>
</reference>
<dbReference type="EMBL" id="KE123935">
    <property type="protein sequence ID" value="EPB89427.1"/>
    <property type="molecule type" value="Genomic_DNA"/>
</dbReference>
<dbReference type="InParanoid" id="S2JLS0"/>
<dbReference type="AlphaFoldDB" id="S2JLS0"/>
<protein>
    <recommendedName>
        <fullName evidence="3">F-box domain-containing protein</fullName>
    </recommendedName>
</protein>
<keyword evidence="2" id="KW-1185">Reference proteome</keyword>
<dbReference type="Proteomes" id="UP000014254">
    <property type="component" value="Unassembled WGS sequence"/>
</dbReference>